<reference evidence="7 8" key="1">
    <citation type="submission" date="2017-03" db="EMBL/GenBank/DDBJ databases">
        <title>Widespread Adenine N6-methylation of Active Genes in Fungi.</title>
        <authorList>
            <consortium name="DOE Joint Genome Institute"/>
            <person name="Mondo S.J."/>
            <person name="Dannebaum R.O."/>
            <person name="Kuo R.C."/>
            <person name="Louie K.B."/>
            <person name="Bewick A.J."/>
            <person name="Labutti K."/>
            <person name="Haridas S."/>
            <person name="Kuo A."/>
            <person name="Salamov A."/>
            <person name="Ahrendt S.R."/>
            <person name="Lau R."/>
            <person name="Bowen B.P."/>
            <person name="Lipzen A."/>
            <person name="Sullivan W."/>
            <person name="Andreopoulos W.B."/>
            <person name="Clum A."/>
            <person name="Lindquist E."/>
            <person name="Daum C."/>
            <person name="Northen T.R."/>
            <person name="Ramamoorthy G."/>
            <person name="Schmitz R.J."/>
            <person name="Gryganskyi A."/>
            <person name="Culley D."/>
            <person name="Magnuson J."/>
            <person name="James T.Y."/>
            <person name="O'Malley M.A."/>
            <person name="Stajich J.E."/>
            <person name="Spatafora J.W."/>
            <person name="Visel A."/>
            <person name="Grigoriev I.V."/>
        </authorList>
    </citation>
    <scope>NUCLEOTIDE SEQUENCE [LARGE SCALE GENOMIC DNA]</scope>
    <source>
        <strain evidence="7 8">NRRL Y-17943</strain>
    </source>
</reference>
<dbReference type="OrthoDB" id="3065412at2759"/>
<dbReference type="InterPro" id="IPR008427">
    <property type="entry name" value="Extracellular_membr_CFEM_dom"/>
</dbReference>
<dbReference type="InParanoid" id="A0A1Y1UCD9"/>
<dbReference type="GeneID" id="33561039"/>
<keyword evidence="3 5" id="KW-0732">Signal</keyword>
<evidence type="ECO:0000313" key="7">
    <source>
        <dbReference type="EMBL" id="ORX35710.1"/>
    </source>
</evidence>
<gene>
    <name evidence="7" type="ORF">BD324DRAFT_72994</name>
</gene>
<dbReference type="RefSeq" id="XP_021869874.1">
    <property type="nucleotide sequence ID" value="XM_022019230.1"/>
</dbReference>
<evidence type="ECO:0000256" key="5">
    <source>
        <dbReference type="SAM" id="SignalP"/>
    </source>
</evidence>
<feature type="domain" description="CFEM" evidence="6">
    <location>
        <begin position="48"/>
        <end position="107"/>
    </location>
</feature>
<evidence type="ECO:0000256" key="1">
    <source>
        <dbReference type="ARBA" id="ARBA00004613"/>
    </source>
</evidence>
<dbReference type="GO" id="GO:0005576">
    <property type="term" value="C:extracellular region"/>
    <property type="evidence" value="ECO:0007669"/>
    <property type="project" value="UniProtKB-SubCell"/>
</dbReference>
<keyword evidence="8" id="KW-1185">Reference proteome</keyword>
<evidence type="ECO:0000256" key="4">
    <source>
        <dbReference type="ARBA" id="ARBA00023157"/>
    </source>
</evidence>
<dbReference type="Pfam" id="PF05730">
    <property type="entry name" value="CFEM"/>
    <property type="match status" value="1"/>
</dbReference>
<feature type="signal peptide" evidence="5">
    <location>
        <begin position="1"/>
        <end position="21"/>
    </location>
</feature>
<dbReference type="Proteomes" id="UP000193218">
    <property type="component" value="Unassembled WGS sequence"/>
</dbReference>
<evidence type="ECO:0000313" key="8">
    <source>
        <dbReference type="Proteomes" id="UP000193218"/>
    </source>
</evidence>
<dbReference type="AlphaFoldDB" id="A0A1Y1UCD9"/>
<comment type="caution">
    <text evidence="7">The sequence shown here is derived from an EMBL/GenBank/DDBJ whole genome shotgun (WGS) entry which is preliminary data.</text>
</comment>
<feature type="chain" id="PRO_5012305035" description="CFEM domain-containing protein" evidence="5">
    <location>
        <begin position="22"/>
        <end position="113"/>
    </location>
</feature>
<evidence type="ECO:0000259" key="6">
    <source>
        <dbReference type="Pfam" id="PF05730"/>
    </source>
</evidence>
<name>A0A1Y1UCD9_9TREE</name>
<comment type="subcellular location">
    <subcellularLocation>
        <location evidence="1">Secreted</location>
    </subcellularLocation>
</comment>
<dbReference type="EMBL" id="NBSH01000010">
    <property type="protein sequence ID" value="ORX35710.1"/>
    <property type="molecule type" value="Genomic_DNA"/>
</dbReference>
<keyword evidence="4" id="KW-1015">Disulfide bond</keyword>
<keyword evidence="2" id="KW-0964">Secreted</keyword>
<organism evidence="7 8">
    <name type="scientific">Kockovaella imperatae</name>
    <dbReference type="NCBI Taxonomy" id="4999"/>
    <lineage>
        <taxon>Eukaryota</taxon>
        <taxon>Fungi</taxon>
        <taxon>Dikarya</taxon>
        <taxon>Basidiomycota</taxon>
        <taxon>Agaricomycotina</taxon>
        <taxon>Tremellomycetes</taxon>
        <taxon>Tremellales</taxon>
        <taxon>Cuniculitremaceae</taxon>
        <taxon>Kockovaella</taxon>
    </lineage>
</organism>
<evidence type="ECO:0000256" key="3">
    <source>
        <dbReference type="ARBA" id="ARBA00022729"/>
    </source>
</evidence>
<sequence>MRYSNLCILLASLGSVGMAAALDGPVATPGGDGPEPSHLLGVRAPDASTPQCTFDCLAKAKSNQTVCKDDDSECICETTADLLKECLGSSCTPEQIPNANVYLHWYCEGAWTK</sequence>
<evidence type="ECO:0000256" key="2">
    <source>
        <dbReference type="ARBA" id="ARBA00022525"/>
    </source>
</evidence>
<protein>
    <recommendedName>
        <fullName evidence="6">CFEM domain-containing protein</fullName>
    </recommendedName>
</protein>
<proteinExistence type="predicted"/>
<accession>A0A1Y1UCD9</accession>